<dbReference type="EMBL" id="CP010519">
    <property type="protein sequence ID" value="AJE85144.1"/>
    <property type="molecule type" value="Genomic_DNA"/>
</dbReference>
<keyword evidence="3" id="KW-1185">Reference proteome</keyword>
<accession>A0A0B5ETW1</accession>
<feature type="compositionally biased region" description="Basic residues" evidence="1">
    <location>
        <begin position="347"/>
        <end position="359"/>
    </location>
</feature>
<evidence type="ECO:0000313" key="2">
    <source>
        <dbReference type="EMBL" id="AJE85144.1"/>
    </source>
</evidence>
<proteinExistence type="predicted"/>
<reference evidence="2 3" key="1">
    <citation type="submission" date="2015-01" db="EMBL/GenBank/DDBJ databases">
        <title>Enhanced salinomycin production by adjusting the supply of polyketide extender units in Streptomyce albus DSM 41398.</title>
        <authorList>
            <person name="Lu C."/>
        </authorList>
    </citation>
    <scope>NUCLEOTIDE SEQUENCE [LARGE SCALE GENOMIC DNA]</scope>
    <source>
        <strain evidence="3">ATCC 21838 / DSM 41398 / FERM P-419 / JCM 4703 / NBRC 107858</strain>
    </source>
</reference>
<feature type="region of interest" description="Disordered" evidence="1">
    <location>
        <begin position="278"/>
        <end position="360"/>
    </location>
</feature>
<feature type="region of interest" description="Disordered" evidence="1">
    <location>
        <begin position="426"/>
        <end position="489"/>
    </location>
</feature>
<name>A0A0B5ETW1_STRA4</name>
<protein>
    <submittedName>
        <fullName evidence="2">Uncharacterized protein</fullName>
    </submittedName>
</protein>
<organism evidence="2 3">
    <name type="scientific">Streptomyces albus (strain ATCC 21838 / DSM 41398 / FERM P-419 / JCM 4703 / NBRC 107858)</name>
    <dbReference type="NCBI Taxonomy" id="1081613"/>
    <lineage>
        <taxon>Bacteria</taxon>
        <taxon>Bacillati</taxon>
        <taxon>Actinomycetota</taxon>
        <taxon>Actinomycetes</taxon>
        <taxon>Kitasatosporales</taxon>
        <taxon>Streptomycetaceae</taxon>
        <taxon>Streptomyces</taxon>
    </lineage>
</organism>
<dbReference type="AlphaFoldDB" id="A0A0B5ETW1"/>
<sequence>MLLGGGVHHGDEEHPAVALGDPGEGRARVGGVAVLHARDAAVGVQVVVAGQQAVGVLYLEGRALLALLRLPGELRPRRRRVLPEVLLLQPRTREEGEVVRGGDLARLVVAVRADHMGVQGLELLGVLLHVPDRLLLAAVHRGEHMHRVVPGAQEDPEPQVVHAVRLVLLHADQARPGAHAREVRRRDLVGRGLRELRQHGVREEHLQGARGRQPPVRVVRGEHLARLGVRDQPGAPGQLLRQHRGPAREAHLGARLAEQLAAELGHRRRGTGGGVLGLVVGHGGRGERQAEQGGGSDQEGGLFRDRHGRERTGPPARRARRGPPFGRLPAAGAPAGAGRGRLAPGARTRRRARPGRKRYWAHEAQPTRLLVPARLRGVELGHLDHFRQESRQGRQRARFRRRRPHRVLLGAPDARRRLLCSGDGCRGHRVARTARPATDGMTGSPTRHLRGRHPSPHRGREAPETPRSSRTPQQPTHRKADAPWWSSSS</sequence>
<feature type="region of interest" description="Disordered" evidence="1">
    <location>
        <begin position="1"/>
        <end position="22"/>
    </location>
</feature>
<feature type="compositionally biased region" description="Basic and acidic residues" evidence="1">
    <location>
        <begin position="302"/>
        <end position="312"/>
    </location>
</feature>
<gene>
    <name evidence="2" type="ORF">SLNWT_4768</name>
</gene>
<dbReference type="Proteomes" id="UP000031523">
    <property type="component" value="Chromosome"/>
</dbReference>
<feature type="region of interest" description="Disordered" evidence="1">
    <location>
        <begin position="229"/>
        <end position="248"/>
    </location>
</feature>
<evidence type="ECO:0000313" key="3">
    <source>
        <dbReference type="Proteomes" id="UP000031523"/>
    </source>
</evidence>
<feature type="compositionally biased region" description="Polar residues" evidence="1">
    <location>
        <begin position="466"/>
        <end position="475"/>
    </location>
</feature>
<evidence type="ECO:0000256" key="1">
    <source>
        <dbReference type="SAM" id="MobiDB-lite"/>
    </source>
</evidence>
<feature type="compositionally biased region" description="Basic residues" evidence="1">
    <location>
        <begin position="447"/>
        <end position="457"/>
    </location>
</feature>
<dbReference type="KEGG" id="sals:SLNWT_4768"/>
<feature type="compositionally biased region" description="Low complexity" evidence="1">
    <location>
        <begin position="322"/>
        <end position="346"/>
    </location>
</feature>